<dbReference type="Proteomes" id="UP001055811">
    <property type="component" value="Linkage Group LG06"/>
</dbReference>
<gene>
    <name evidence="1" type="ORF">L2E82_32377</name>
</gene>
<proteinExistence type="predicted"/>
<reference evidence="1 2" key="2">
    <citation type="journal article" date="2022" name="Mol. Ecol. Resour.">
        <title>The genomes of chicory, endive, great burdock and yacon provide insights into Asteraceae paleo-polyploidization history and plant inulin production.</title>
        <authorList>
            <person name="Fan W."/>
            <person name="Wang S."/>
            <person name="Wang H."/>
            <person name="Wang A."/>
            <person name="Jiang F."/>
            <person name="Liu H."/>
            <person name="Zhao H."/>
            <person name="Xu D."/>
            <person name="Zhang Y."/>
        </authorList>
    </citation>
    <scope>NUCLEOTIDE SEQUENCE [LARGE SCALE GENOMIC DNA]</scope>
    <source>
        <strain evidence="2">cv. Punajuju</strain>
        <tissue evidence="1">Leaves</tissue>
    </source>
</reference>
<evidence type="ECO:0000313" key="1">
    <source>
        <dbReference type="EMBL" id="KAI3721367.1"/>
    </source>
</evidence>
<organism evidence="1 2">
    <name type="scientific">Cichorium intybus</name>
    <name type="common">Chicory</name>
    <dbReference type="NCBI Taxonomy" id="13427"/>
    <lineage>
        <taxon>Eukaryota</taxon>
        <taxon>Viridiplantae</taxon>
        <taxon>Streptophyta</taxon>
        <taxon>Embryophyta</taxon>
        <taxon>Tracheophyta</taxon>
        <taxon>Spermatophyta</taxon>
        <taxon>Magnoliopsida</taxon>
        <taxon>eudicotyledons</taxon>
        <taxon>Gunneridae</taxon>
        <taxon>Pentapetalae</taxon>
        <taxon>asterids</taxon>
        <taxon>campanulids</taxon>
        <taxon>Asterales</taxon>
        <taxon>Asteraceae</taxon>
        <taxon>Cichorioideae</taxon>
        <taxon>Cichorieae</taxon>
        <taxon>Cichoriinae</taxon>
        <taxon>Cichorium</taxon>
    </lineage>
</organism>
<reference evidence="2" key="1">
    <citation type="journal article" date="2022" name="Mol. Ecol. Resour.">
        <title>The genomes of chicory, endive, great burdock and yacon provide insights into Asteraceae palaeo-polyploidization history and plant inulin production.</title>
        <authorList>
            <person name="Fan W."/>
            <person name="Wang S."/>
            <person name="Wang H."/>
            <person name="Wang A."/>
            <person name="Jiang F."/>
            <person name="Liu H."/>
            <person name="Zhao H."/>
            <person name="Xu D."/>
            <person name="Zhang Y."/>
        </authorList>
    </citation>
    <scope>NUCLEOTIDE SEQUENCE [LARGE SCALE GENOMIC DNA]</scope>
    <source>
        <strain evidence="2">cv. Punajuju</strain>
    </source>
</reference>
<accession>A0ACB9BG53</accession>
<protein>
    <submittedName>
        <fullName evidence="1">Uncharacterized protein</fullName>
    </submittedName>
</protein>
<keyword evidence="2" id="KW-1185">Reference proteome</keyword>
<evidence type="ECO:0000313" key="2">
    <source>
        <dbReference type="Proteomes" id="UP001055811"/>
    </source>
</evidence>
<name>A0ACB9BG53_CICIN</name>
<sequence length="118" mass="13382">MFMEEGRYDEYPSTQDSYYEDERMDTLSLSDLLIDTQDFYRIDDPNPNLDIDEEFEFSSELLKTSTSMGTKAVKDNKISGSNNGGIGSWRLVRFLGCGGSKGGDNHHPNTIVKIERVK</sequence>
<comment type="caution">
    <text evidence="1">The sequence shown here is derived from an EMBL/GenBank/DDBJ whole genome shotgun (WGS) entry which is preliminary data.</text>
</comment>
<dbReference type="EMBL" id="CM042014">
    <property type="protein sequence ID" value="KAI3721367.1"/>
    <property type="molecule type" value="Genomic_DNA"/>
</dbReference>